<dbReference type="CDD" id="cd02440">
    <property type="entry name" value="AdoMet_MTases"/>
    <property type="match status" value="1"/>
</dbReference>
<name>A0AAD7L6U2_QUISA</name>
<organism evidence="1 2">
    <name type="scientific">Quillaja saponaria</name>
    <name type="common">Soap bark tree</name>
    <dbReference type="NCBI Taxonomy" id="32244"/>
    <lineage>
        <taxon>Eukaryota</taxon>
        <taxon>Viridiplantae</taxon>
        <taxon>Streptophyta</taxon>
        <taxon>Embryophyta</taxon>
        <taxon>Tracheophyta</taxon>
        <taxon>Spermatophyta</taxon>
        <taxon>Magnoliopsida</taxon>
        <taxon>eudicotyledons</taxon>
        <taxon>Gunneridae</taxon>
        <taxon>Pentapetalae</taxon>
        <taxon>rosids</taxon>
        <taxon>fabids</taxon>
        <taxon>Fabales</taxon>
        <taxon>Quillajaceae</taxon>
        <taxon>Quillaja</taxon>
    </lineage>
</organism>
<protein>
    <submittedName>
        <fullName evidence="1">Lysine methyltransferase</fullName>
    </submittedName>
</protein>
<dbReference type="InterPro" id="IPR019410">
    <property type="entry name" value="Methyltransf_16"/>
</dbReference>
<dbReference type="Gene3D" id="3.40.50.150">
    <property type="entry name" value="Vaccinia Virus protein VP39"/>
    <property type="match status" value="1"/>
</dbReference>
<accession>A0AAD7L6U2</accession>
<evidence type="ECO:0000313" key="1">
    <source>
        <dbReference type="EMBL" id="KAJ7952626.1"/>
    </source>
</evidence>
<dbReference type="InterPro" id="IPR029063">
    <property type="entry name" value="SAM-dependent_MTases_sf"/>
</dbReference>
<comment type="caution">
    <text evidence="1">The sequence shown here is derived from an EMBL/GenBank/DDBJ whole genome shotgun (WGS) entry which is preliminary data.</text>
</comment>
<dbReference type="SUPFAM" id="SSF53335">
    <property type="entry name" value="S-adenosyl-L-methionine-dependent methyltransferases"/>
    <property type="match status" value="1"/>
</dbReference>
<keyword evidence="2" id="KW-1185">Reference proteome</keyword>
<gene>
    <name evidence="1" type="ORF">O6P43_024443</name>
</gene>
<dbReference type="Proteomes" id="UP001163823">
    <property type="component" value="Chromosome 10"/>
</dbReference>
<dbReference type="PANTHER" id="PTHR14614">
    <property type="entry name" value="HEPATOCELLULAR CARCINOMA-ASSOCIATED ANTIGEN"/>
    <property type="match status" value="1"/>
</dbReference>
<sequence length="227" mass="24842">MGVREITVAGRNMIIHELEDVYDSVTGRALTGSWVWDSALFLSEWMATQGQAEFHLQGKKVLELGAGAGVPGLTAALLGASQVVLTDIEPLLSGLLKNVEANGLRDRVEVRELLWGTNEALSNQGGELGEFDIVLMSDVLFDPEEMEPLAKTLRNVCGQQTMIWAANEVRSPMYECLKELEGQGFGIFGLPQPSQTAVELEDGLLTSFAVFRLIPPNDHLKNLGRNY</sequence>
<keyword evidence="1" id="KW-0808">Transferase</keyword>
<dbReference type="Pfam" id="PF10294">
    <property type="entry name" value="Methyltransf_16"/>
    <property type="match status" value="1"/>
</dbReference>
<dbReference type="KEGG" id="qsa:O6P43_024443"/>
<dbReference type="EMBL" id="JARAOO010000010">
    <property type="protein sequence ID" value="KAJ7952626.1"/>
    <property type="molecule type" value="Genomic_DNA"/>
</dbReference>
<dbReference type="PANTHER" id="PTHR14614:SF123">
    <property type="entry name" value="OS04G0645500 PROTEIN"/>
    <property type="match status" value="1"/>
</dbReference>
<proteinExistence type="predicted"/>
<dbReference type="AlphaFoldDB" id="A0AAD7L6U2"/>
<dbReference type="GO" id="GO:0008168">
    <property type="term" value="F:methyltransferase activity"/>
    <property type="evidence" value="ECO:0007669"/>
    <property type="project" value="UniProtKB-KW"/>
</dbReference>
<reference evidence="1" key="1">
    <citation type="journal article" date="2023" name="Science">
        <title>Elucidation of the pathway for biosynthesis of saponin adjuvants from the soapbark tree.</title>
        <authorList>
            <person name="Reed J."/>
            <person name="Orme A."/>
            <person name="El-Demerdash A."/>
            <person name="Owen C."/>
            <person name="Martin L.B.B."/>
            <person name="Misra R.C."/>
            <person name="Kikuchi S."/>
            <person name="Rejzek M."/>
            <person name="Martin A.C."/>
            <person name="Harkess A."/>
            <person name="Leebens-Mack J."/>
            <person name="Louveau T."/>
            <person name="Stephenson M.J."/>
            <person name="Osbourn A."/>
        </authorList>
    </citation>
    <scope>NUCLEOTIDE SEQUENCE</scope>
    <source>
        <strain evidence="1">S10</strain>
    </source>
</reference>
<dbReference type="GO" id="GO:0032259">
    <property type="term" value="P:methylation"/>
    <property type="evidence" value="ECO:0007669"/>
    <property type="project" value="UniProtKB-KW"/>
</dbReference>
<keyword evidence="1" id="KW-0489">Methyltransferase</keyword>
<evidence type="ECO:0000313" key="2">
    <source>
        <dbReference type="Proteomes" id="UP001163823"/>
    </source>
</evidence>